<dbReference type="Proteomes" id="UP000237000">
    <property type="component" value="Unassembled WGS sequence"/>
</dbReference>
<protein>
    <submittedName>
        <fullName evidence="2">Uncharacterized protein</fullName>
    </submittedName>
</protein>
<comment type="caution">
    <text evidence="2">The sequence shown here is derived from an EMBL/GenBank/DDBJ whole genome shotgun (WGS) entry which is preliminary data.</text>
</comment>
<accession>A0A2P5BZM3</accession>
<dbReference type="EMBL" id="JXTC01000435">
    <property type="protein sequence ID" value="PON54209.1"/>
    <property type="molecule type" value="Genomic_DNA"/>
</dbReference>
<organism evidence="2 3">
    <name type="scientific">Trema orientale</name>
    <name type="common">Charcoal tree</name>
    <name type="synonym">Celtis orientalis</name>
    <dbReference type="NCBI Taxonomy" id="63057"/>
    <lineage>
        <taxon>Eukaryota</taxon>
        <taxon>Viridiplantae</taxon>
        <taxon>Streptophyta</taxon>
        <taxon>Embryophyta</taxon>
        <taxon>Tracheophyta</taxon>
        <taxon>Spermatophyta</taxon>
        <taxon>Magnoliopsida</taxon>
        <taxon>eudicotyledons</taxon>
        <taxon>Gunneridae</taxon>
        <taxon>Pentapetalae</taxon>
        <taxon>rosids</taxon>
        <taxon>fabids</taxon>
        <taxon>Rosales</taxon>
        <taxon>Cannabaceae</taxon>
        <taxon>Trema</taxon>
    </lineage>
</organism>
<sequence>MSPIKIEHGAAVKKSSEWALSKNVANKDGAWSRYEGVLPPSIPTFKNLVTEAAPGRRPTRFDWGRNFLTTVECRSKISTGGFDPSRIVRLRSNGGSIPVENIRPGSKFSGHQLKNDRNNWERSKISTGGFHPSRIVQLRSNGGSTPVENIRPGSKFSGHQLKNDRNNWERWLNKFDHGRNFSTLVERRHRRRSRDRDR</sequence>
<keyword evidence="3" id="KW-1185">Reference proteome</keyword>
<dbReference type="OrthoDB" id="10566679at2759"/>
<gene>
    <name evidence="2" type="ORF">TorRG33x02_303270</name>
</gene>
<dbReference type="InParanoid" id="A0A2P5BZM3"/>
<name>A0A2P5BZM3_TREOI</name>
<evidence type="ECO:0000256" key="1">
    <source>
        <dbReference type="SAM" id="MobiDB-lite"/>
    </source>
</evidence>
<evidence type="ECO:0000313" key="2">
    <source>
        <dbReference type="EMBL" id="PON54209.1"/>
    </source>
</evidence>
<proteinExistence type="predicted"/>
<evidence type="ECO:0000313" key="3">
    <source>
        <dbReference type="Proteomes" id="UP000237000"/>
    </source>
</evidence>
<feature type="region of interest" description="Disordered" evidence="1">
    <location>
        <begin position="140"/>
        <end position="161"/>
    </location>
</feature>
<dbReference type="AlphaFoldDB" id="A0A2P5BZM3"/>
<reference evidence="3" key="1">
    <citation type="submission" date="2016-06" db="EMBL/GenBank/DDBJ databases">
        <title>Parallel loss of symbiosis genes in relatives of nitrogen-fixing non-legume Parasponia.</title>
        <authorList>
            <person name="Van Velzen R."/>
            <person name="Holmer R."/>
            <person name="Bu F."/>
            <person name="Rutten L."/>
            <person name="Van Zeijl A."/>
            <person name="Liu W."/>
            <person name="Santuari L."/>
            <person name="Cao Q."/>
            <person name="Sharma T."/>
            <person name="Shen D."/>
            <person name="Roswanjaya Y."/>
            <person name="Wardhani T."/>
            <person name="Kalhor M.S."/>
            <person name="Jansen J."/>
            <person name="Van den Hoogen J."/>
            <person name="Gungor B."/>
            <person name="Hartog M."/>
            <person name="Hontelez J."/>
            <person name="Verver J."/>
            <person name="Yang W.-C."/>
            <person name="Schijlen E."/>
            <person name="Repin R."/>
            <person name="Schilthuizen M."/>
            <person name="Schranz E."/>
            <person name="Heidstra R."/>
            <person name="Miyata K."/>
            <person name="Fedorova E."/>
            <person name="Kohlen W."/>
            <person name="Bisseling T."/>
            <person name="Smit S."/>
            <person name="Geurts R."/>
        </authorList>
    </citation>
    <scope>NUCLEOTIDE SEQUENCE [LARGE SCALE GENOMIC DNA]</scope>
    <source>
        <strain evidence="3">cv. RG33-2</strain>
    </source>
</reference>